<dbReference type="SMART" id="SM00306">
    <property type="entry name" value="HintN"/>
    <property type="match status" value="1"/>
</dbReference>
<keyword evidence="5" id="KW-1185">Reference proteome</keyword>
<evidence type="ECO:0000313" key="4">
    <source>
        <dbReference type="EMBL" id="PRY28230.1"/>
    </source>
</evidence>
<dbReference type="InterPro" id="IPR036844">
    <property type="entry name" value="Hint_dom_sf"/>
</dbReference>
<dbReference type="CDD" id="cd20685">
    <property type="entry name" value="CdiA-CT_Ecl_RNase-like"/>
    <property type="match status" value="1"/>
</dbReference>
<dbReference type="SUPFAM" id="SSF51294">
    <property type="entry name" value="Hedgehog/intein (Hint) domain"/>
    <property type="match status" value="1"/>
</dbReference>
<feature type="compositionally biased region" description="Polar residues" evidence="2">
    <location>
        <begin position="1486"/>
        <end position="1501"/>
    </location>
</feature>
<dbReference type="NCBIfam" id="TIGR01443">
    <property type="entry name" value="intein_Cterm"/>
    <property type="match status" value="1"/>
</dbReference>
<dbReference type="Pfam" id="PF15526">
    <property type="entry name" value="Ntox21"/>
    <property type="match status" value="1"/>
</dbReference>
<dbReference type="PANTHER" id="PTHR32305">
    <property type="match status" value="1"/>
</dbReference>
<dbReference type="InterPro" id="IPR006530">
    <property type="entry name" value="YD"/>
</dbReference>
<evidence type="ECO:0000259" key="3">
    <source>
        <dbReference type="SMART" id="SM00306"/>
    </source>
</evidence>
<comment type="caution">
    <text evidence="4">The sequence shown here is derived from an EMBL/GenBank/DDBJ whole genome shotgun (WGS) entry which is preliminary data.</text>
</comment>
<organism evidence="4 5">
    <name type="scientific">Pseudosporangium ferrugineum</name>
    <dbReference type="NCBI Taxonomy" id="439699"/>
    <lineage>
        <taxon>Bacteria</taxon>
        <taxon>Bacillati</taxon>
        <taxon>Actinomycetota</taxon>
        <taxon>Actinomycetes</taxon>
        <taxon>Micromonosporales</taxon>
        <taxon>Micromonosporaceae</taxon>
        <taxon>Pseudosporangium</taxon>
    </lineage>
</organism>
<dbReference type="Pfam" id="PF25023">
    <property type="entry name" value="TEN_YD-shell"/>
    <property type="match status" value="1"/>
</dbReference>
<dbReference type="InterPro" id="IPR050708">
    <property type="entry name" value="T6SS_VgrG/RHS"/>
</dbReference>
<proteinExistence type="predicted"/>
<dbReference type="PROSITE" id="PS50818">
    <property type="entry name" value="INTEIN_C_TER"/>
    <property type="match status" value="1"/>
</dbReference>
<dbReference type="RefSeq" id="WP_106127690.1">
    <property type="nucleotide sequence ID" value="NZ_PVZG01000008.1"/>
</dbReference>
<gene>
    <name evidence="4" type="ORF">CLV70_10822</name>
</gene>
<dbReference type="InterPro" id="IPR003587">
    <property type="entry name" value="Hint_dom_N"/>
</dbReference>
<name>A0A2T0S464_9ACTN</name>
<feature type="region of interest" description="Disordered" evidence="2">
    <location>
        <begin position="1486"/>
        <end position="1513"/>
    </location>
</feature>
<dbReference type="InterPro" id="IPR028190">
    <property type="entry name" value="Ntox21"/>
</dbReference>
<dbReference type="CDD" id="cd00081">
    <property type="entry name" value="Hint"/>
    <property type="match status" value="1"/>
</dbReference>
<dbReference type="Gene3D" id="3.10.380.20">
    <property type="entry name" value="Novel toxin 21 (CdiA), C-terminal domain"/>
    <property type="match status" value="1"/>
</dbReference>
<dbReference type="Pfam" id="PF05593">
    <property type="entry name" value="RHS_repeat"/>
    <property type="match status" value="1"/>
</dbReference>
<feature type="domain" description="Hint" evidence="3">
    <location>
        <begin position="2010"/>
        <end position="2110"/>
    </location>
</feature>
<dbReference type="Gene3D" id="2.180.10.10">
    <property type="entry name" value="RHS repeat-associated core"/>
    <property type="match status" value="2"/>
</dbReference>
<dbReference type="InterPro" id="IPR030934">
    <property type="entry name" value="Intein_C"/>
</dbReference>
<dbReference type="PANTHER" id="PTHR32305:SF17">
    <property type="entry name" value="TRNA NUCLEASE WAPA"/>
    <property type="match status" value="1"/>
</dbReference>
<keyword evidence="1" id="KW-0677">Repeat</keyword>
<dbReference type="InterPro" id="IPR038181">
    <property type="entry name" value="Ntox21_sf"/>
</dbReference>
<reference evidence="4 5" key="1">
    <citation type="submission" date="2018-03" db="EMBL/GenBank/DDBJ databases">
        <title>Genomic Encyclopedia of Archaeal and Bacterial Type Strains, Phase II (KMG-II): from individual species to whole genera.</title>
        <authorList>
            <person name="Goeker M."/>
        </authorList>
    </citation>
    <scope>NUCLEOTIDE SEQUENCE [LARGE SCALE GENOMIC DNA]</scope>
    <source>
        <strain evidence="4 5">DSM 45348</strain>
    </source>
</reference>
<dbReference type="NCBIfam" id="TIGR03696">
    <property type="entry name" value="Rhs_assc_core"/>
    <property type="match status" value="1"/>
</dbReference>
<dbReference type="Gene3D" id="2.170.16.10">
    <property type="entry name" value="Hedgehog/Intein (Hint) domain"/>
    <property type="match status" value="1"/>
</dbReference>
<dbReference type="OrthoDB" id="291011at2"/>
<dbReference type="EMBL" id="PVZG01000008">
    <property type="protein sequence ID" value="PRY28230.1"/>
    <property type="molecule type" value="Genomic_DNA"/>
</dbReference>
<dbReference type="NCBIfam" id="TIGR01643">
    <property type="entry name" value="YD_repeat_2x"/>
    <property type="match status" value="3"/>
</dbReference>
<evidence type="ECO:0000313" key="5">
    <source>
        <dbReference type="Proteomes" id="UP000239209"/>
    </source>
</evidence>
<evidence type="ECO:0000256" key="1">
    <source>
        <dbReference type="ARBA" id="ARBA00022737"/>
    </source>
</evidence>
<accession>A0A2T0S464</accession>
<sequence>MSSGSRARLRGAIGFLTAVVVASTFLQVDPPAAVATPVPLPEPSAGHVAPARPAPAGVKDLPDHALAMARKAPAAVAWPAAGTRAITVGAVGASQRTTPVTAQLRTYDRQTSVRAKVDGPVMRVTPAGAGTVKLTVDYASYAHAGGGDFGARLILVSLPECALTTPEVQACAPRPLTTVNDRSTRKLTADVPAAAAGSLVAVTATEGSSQGNYSATSLAPSSQWSVAPSSGGFSWSYPLRVPPVPGGFGPGVSFGYSSQAIDGRTATTNNQGSWIGEGFGYEPGYVERRYKQCSDDGHKTVGDLCWAYDNAVLSLNGSSSELVRTGNTWRLANDDGSKIEKLSGATNGDEGADAGKGEHWKLTTTDGSQYFFGLNRLSGWSDGKAETKSVWTAPVFGDDAANADDKSDPDNANEAAPKEPCYNATFENAYCQQAWRWNLDYAVDRNGNAMAYFYEPEKNAYARTRKVDVNGAAYDRGGYLKRIEYGLRSTSLYTTPAAAKVEFEVAERCIQTVAACQSNNLTKDTQSAWPDVPFDRICATGTKCKSDQVSPTFFTRKRLKSVTTYIRTGASTYTDVDKYTLDHIFPDNGDGSRLLWLHTITQDGVYGDKSASAPAVRLDVKQLPNRIRRDGDMLGEMVRPRLGTVYTDSGSQIDIQYAEPDCTKDNLPAEGRSTRRCFPVKWHGPGVEDVVTDWFHKYVVAAVRETDMTDVEPGTKLPPDMVTFYRYEGDAAWRHAEPDGLGESKYDTWGDWRGYAKVLVSKGDDNAVRTRTRHFYLRGMDGDKNPDGGTRSVTLTDSVGTVHTDSKELLGFEFETQVLDADEKVISKSVNSPWRKQTASQKRSFGTRQASIVRPGSKRGFTALESGGWRETKTVTTYDGSASYPVGRVTQVEDQGDVSVADDDRCSRTTYADNPDRNIRTLVARVETVAVNCSATPNRAKQVIGDTLSYYDDKALGAAPTTGLVTRTERLNKHDGTKATYEKVNEGGYDTYGRPTWTRDAKNAESRIAYVETNGLTTKKTEYSPKIAVGAQTPAEFSAVTEYNPAWGLPARQSDWNGKNTSFAYDPIGRLEKVWLPNRSPNGDPSVKYTYRTEPGKPIAIKTEKAGNSAGVWTTQWQIFDGFLRPRQIQGPGPHGRLVADTWYTSTGQVDRVSEEYAAQGVPTYELLPTLNVDTELQTGYLYDAADRVTDTITFVAGQEKWRSRTYYGGDRTHVQPPQGGVATTVLSDARGNETERWYYKDSTPGPAGHAVGAHDTTRYTYTAAGQLATVTDPDRNVWKYTYDQVGNKTSAEDPDSGTTLFGYDEAGRLIRTEDARHRVVETDYDLLGRVTGTFEVTAQGRVQLTDQDWDEKARGQLFKSARFVNGKQYAAAVMSLDDFYRPLETRYVIPDDAGEALKGTYQFFSSYNLDGTQQGYTLPTTKAGAGEAVVFGYDEFQRVKTVTGTLSPLVTDVKYTDTGEVTRAELNAGKRSTYVSMTYERGTNRLATRSLSREAMTSPSNPQPDRPANDINQSFNYDHAGNVLWARNTPATGENDTQCFTYDHLNRMTDAYSTGNGGDTPCRDSAVGGVAPYHHSYTYDATGNRLTETIHAVPGTDGSERTYAYPDGGRQRPHGVTAITEQAENGAQKLYQFGYDESGNTNKRSVAGEDQILDWDAEGKLASVTNADGAKTTFVYSPSGDRLVRKEPKATTVYLPGLELRLDTTTSVVSDTRYHALPGGVVAVKTAAGLQWQIADRNGTGEAAVDAQTDAIAIRRSTPFGADRGTQPTAAQWAGEKGYVGGTKDTTTGLTHLGAREYDPLTGKFISVDPLIDLSDPQQMNGYAYSNNSPITYSDPGGLKACADDRCGPGADYEDLNGDYVDVEGDNDGCVGDCMTSGDNGGSSGSDSEPAEVKAAKSKAQAAKQKLIAVAKQLGKLLMDELGITDAIDCFTKGDVGGCVNTLLNIAATALGGAVGKLAMRYAARWDKLLKLVKTGWDLVGRLKGAIGDFFASRKALDAAESAATSCVRHSFKAGTLVLLTDGSFKRIEEIDVGDEVVATDPETGTTRSEEVTETHVNLDRELADVTVSVNGDDIVLETTTHHPFWDAGRRQWIPAGELEPETELLSTSGDRVTVSDRNNYAGERTMYDLTVNDIHTYYVLAGNTPVLVHNCGDLPEGYSSSPGLRGDPYHPDEVAKRSRDSWDLYGPSIQDRAAALGYKSRIPAQRAPFNSHGQVVFSDGKNYITPDVDGHNVSDGWKMFNRRGQRIGTYDADLNYLKE</sequence>
<dbReference type="InterPro" id="IPR031325">
    <property type="entry name" value="RHS_repeat"/>
</dbReference>
<dbReference type="InterPro" id="IPR056823">
    <property type="entry name" value="TEN-like_YD-shell"/>
</dbReference>
<protein>
    <submittedName>
        <fullName evidence="4">Intein/RHS repeat-associated protein</fullName>
    </submittedName>
</protein>
<dbReference type="Pfam" id="PF07591">
    <property type="entry name" value="PT-HINT"/>
    <property type="match status" value="1"/>
</dbReference>
<evidence type="ECO:0000256" key="2">
    <source>
        <dbReference type="SAM" id="MobiDB-lite"/>
    </source>
</evidence>
<dbReference type="Proteomes" id="UP000239209">
    <property type="component" value="Unassembled WGS sequence"/>
</dbReference>
<dbReference type="InterPro" id="IPR022385">
    <property type="entry name" value="Rhs_assc_core"/>
</dbReference>